<dbReference type="PANTHER" id="PTHR42792">
    <property type="entry name" value="FLAGELLIN"/>
    <property type="match status" value="1"/>
</dbReference>
<reference evidence="6 7" key="1">
    <citation type="submission" date="2018-05" db="EMBL/GenBank/DDBJ databases">
        <authorList>
            <consortium name="PulseNet: The National Subtyping Network for Foodborne Disease Surveillance"/>
            <person name="Tarr C.L."/>
            <person name="Trees E."/>
            <person name="Katz L.S."/>
            <person name="Carleton-Romer H.A."/>
            <person name="Stroika S."/>
            <person name="Kucerova Z."/>
            <person name="Roache K.F."/>
            <person name="Sabol A.L."/>
            <person name="Besser J."/>
            <person name="Gerner-Smidt P."/>
        </authorList>
    </citation>
    <scope>NUCLEOTIDE SEQUENCE [LARGE SCALE GENOMIC DNA]</scope>
    <source>
        <strain evidence="6 7">PNUSAC001435</strain>
        <strain evidence="5 8">PNUSAC007828</strain>
    </source>
</reference>
<dbReference type="EMBL" id="AACBVJ010000087">
    <property type="protein sequence ID" value="EAJ9198481.1"/>
    <property type="molecule type" value="Genomic_DNA"/>
</dbReference>
<evidence type="ECO:0000313" key="6">
    <source>
        <dbReference type="EMBL" id="EAJ9198481.1"/>
    </source>
</evidence>
<comment type="similarity">
    <text evidence="2">Belongs to the bacterial flagellin family.</text>
</comment>
<accession>A0A690LT38</accession>
<evidence type="ECO:0000259" key="4">
    <source>
        <dbReference type="Pfam" id="PF00700"/>
    </source>
</evidence>
<evidence type="ECO:0000313" key="7">
    <source>
        <dbReference type="Proteomes" id="UP000382436"/>
    </source>
</evidence>
<name>A0A690LT38_CAMCO</name>
<protein>
    <recommendedName>
        <fullName evidence="4">Flagellin C-terminal domain-containing protein</fullName>
    </recommendedName>
</protein>
<sequence length="84" mass="8940">AETAITNLDTIRADLGSIQNQITATINNITVTQVNVKSAESTIRDVDFASESANYSKANILAQSGSYALAQANASQQNVLRLLQ</sequence>
<dbReference type="SUPFAM" id="SSF64518">
    <property type="entry name" value="Phase 1 flagellin"/>
    <property type="match status" value="1"/>
</dbReference>
<proteinExistence type="inferred from homology"/>
<dbReference type="Pfam" id="PF00700">
    <property type="entry name" value="Flagellin_C"/>
    <property type="match status" value="1"/>
</dbReference>
<feature type="domain" description="Flagellin C-terminal" evidence="4">
    <location>
        <begin position="2"/>
        <end position="83"/>
    </location>
</feature>
<comment type="subcellular location">
    <subcellularLocation>
        <location evidence="1">Bacterial flagellum</location>
    </subcellularLocation>
</comment>
<dbReference type="GO" id="GO:0005198">
    <property type="term" value="F:structural molecule activity"/>
    <property type="evidence" value="ECO:0007669"/>
    <property type="project" value="InterPro"/>
</dbReference>
<evidence type="ECO:0000256" key="1">
    <source>
        <dbReference type="ARBA" id="ARBA00004365"/>
    </source>
</evidence>
<evidence type="ECO:0000313" key="5">
    <source>
        <dbReference type="EMBL" id="EAH8157991.1"/>
    </source>
</evidence>
<keyword evidence="3" id="KW-0975">Bacterial flagellum</keyword>
<dbReference type="Proteomes" id="UP000576616">
    <property type="component" value="Unassembled WGS sequence"/>
</dbReference>
<dbReference type="InterPro" id="IPR001492">
    <property type="entry name" value="Flagellin"/>
</dbReference>
<evidence type="ECO:0000256" key="3">
    <source>
        <dbReference type="ARBA" id="ARBA00023143"/>
    </source>
</evidence>
<comment type="caution">
    <text evidence="6">The sequence shown here is derived from an EMBL/GenBank/DDBJ whole genome shotgun (WGS) entry which is preliminary data.</text>
</comment>
<gene>
    <name evidence="6" type="ORF">BZ274_10020</name>
    <name evidence="5" type="ORF">ES716_08785</name>
</gene>
<dbReference type="InterPro" id="IPR046358">
    <property type="entry name" value="Flagellin_C"/>
</dbReference>
<dbReference type="GO" id="GO:0009288">
    <property type="term" value="C:bacterial-type flagellum"/>
    <property type="evidence" value="ECO:0007669"/>
    <property type="project" value="UniProtKB-SubCell"/>
</dbReference>
<dbReference type="AlphaFoldDB" id="A0A690LT38"/>
<dbReference type="Gene3D" id="6.10.10.10">
    <property type="entry name" value="Flagellar export chaperone, C-terminal domain"/>
    <property type="match status" value="1"/>
</dbReference>
<evidence type="ECO:0000256" key="2">
    <source>
        <dbReference type="ARBA" id="ARBA00005709"/>
    </source>
</evidence>
<dbReference type="InterPro" id="IPR042187">
    <property type="entry name" value="Flagellin_C_sub2"/>
</dbReference>
<evidence type="ECO:0000313" key="8">
    <source>
        <dbReference type="Proteomes" id="UP000576616"/>
    </source>
</evidence>
<dbReference type="Proteomes" id="UP000382436">
    <property type="component" value="Unassembled WGS sequence"/>
</dbReference>
<dbReference type="PANTHER" id="PTHR42792:SF2">
    <property type="entry name" value="FLAGELLIN"/>
    <property type="match status" value="1"/>
</dbReference>
<organism evidence="6 7">
    <name type="scientific">Campylobacter coli</name>
    <dbReference type="NCBI Taxonomy" id="195"/>
    <lineage>
        <taxon>Bacteria</taxon>
        <taxon>Pseudomonadati</taxon>
        <taxon>Campylobacterota</taxon>
        <taxon>Epsilonproteobacteria</taxon>
        <taxon>Campylobacterales</taxon>
        <taxon>Campylobacteraceae</taxon>
        <taxon>Campylobacter</taxon>
    </lineage>
</organism>
<dbReference type="Gene3D" id="1.20.1330.10">
    <property type="entry name" value="f41 fragment of flagellin, N-terminal domain"/>
    <property type="match status" value="1"/>
</dbReference>
<feature type="non-terminal residue" evidence="6">
    <location>
        <position position="1"/>
    </location>
</feature>
<dbReference type="EMBL" id="AABKAB010000038">
    <property type="protein sequence ID" value="EAH8157991.1"/>
    <property type="molecule type" value="Genomic_DNA"/>
</dbReference>